<protein>
    <submittedName>
        <fullName evidence="1">Uncharacterized protein</fullName>
    </submittedName>
</protein>
<reference evidence="1" key="2">
    <citation type="submission" date="2021-04" db="EMBL/GenBank/DDBJ databases">
        <authorList>
            <person name="Gilroy R."/>
        </authorList>
    </citation>
    <scope>NUCLEOTIDE SEQUENCE</scope>
    <source>
        <strain evidence="1">811</strain>
    </source>
</reference>
<dbReference type="Proteomes" id="UP000824204">
    <property type="component" value="Unassembled WGS sequence"/>
</dbReference>
<sequence length="685" mass="74415">NLNTALVSKEATDEVNTMQDALDAAYEYGYTVDKLTPSSSGDIVWDEVNNRFALINEKKEVVFEDGAKPLTRDATKTWKIVTELKGTQDCSWYVGGLSEEAIEDFKFTMGVDTGSVEANVNYASDSTQNVTIRTKGGTLTVNAENATVSHHGTAQSVDVQAVDGKNSYHEYGQVVGNISVKKGHFVAESGSSAAAVVVTAANVNEAENVQLTFQANSGVKGIAAANQEVAAILNDLIVSNATQVVPSDEIVDNSFVGGLGTEETPYQISNADEFKSITSGTSDKMKYYVLTEDIHFVESDFVSNYFMFEETLENFVLDGQGHNLSTESHMDIYDGVKHTFVFGGLVGEVVIKNLNLIINSYDSYFTLAYNSTDSHVKDSKLTLECVDVISTEEGAVVTGDLYNNAPYVYYVNNDINFLDCDNYVNYTSTQAERYYAIYVGAYDVCNQGVTVTFENCDNYANVTGAGYTAMFVGNSNLADSSMHAEYEVINCYNYGTIQGAKGAALFSVNEASIYFAELNELYTSSANKGYIGQMAVEGFTYSIEGDKISYQISDMTNISSIYLTLSASIIYYENGVAVASGSVKFTETISEPSASGTFTYRVGKFIDKKTFDGMNTGIELSDENKVIEYNEMSVYSIEYQGNVYYVVVSNLGDGRIGVNAVSQVYITACDAAGQVLGNAVLQENS</sequence>
<feature type="non-terminal residue" evidence="1">
    <location>
        <position position="1"/>
    </location>
</feature>
<proteinExistence type="predicted"/>
<dbReference type="AlphaFoldDB" id="A0A9D1V9I9"/>
<comment type="caution">
    <text evidence="1">The sequence shown here is derived from an EMBL/GenBank/DDBJ whole genome shotgun (WGS) entry which is preliminary data.</text>
</comment>
<organism evidence="1 2">
    <name type="scientific">Candidatus Borkfalkia faecipullorum</name>
    <dbReference type="NCBI Taxonomy" id="2838510"/>
    <lineage>
        <taxon>Bacteria</taxon>
        <taxon>Bacillati</taxon>
        <taxon>Bacillota</taxon>
        <taxon>Clostridia</taxon>
        <taxon>Christensenellales</taxon>
        <taxon>Christensenellaceae</taxon>
        <taxon>Candidatus Borkfalkia</taxon>
    </lineage>
</organism>
<evidence type="ECO:0000313" key="1">
    <source>
        <dbReference type="EMBL" id="HIX08488.1"/>
    </source>
</evidence>
<evidence type="ECO:0000313" key="2">
    <source>
        <dbReference type="Proteomes" id="UP000824204"/>
    </source>
</evidence>
<dbReference type="EMBL" id="DXFX01000108">
    <property type="protein sequence ID" value="HIX08488.1"/>
    <property type="molecule type" value="Genomic_DNA"/>
</dbReference>
<name>A0A9D1V9I9_9FIRM</name>
<dbReference type="Gene3D" id="2.160.20.110">
    <property type="match status" value="1"/>
</dbReference>
<reference evidence="1" key="1">
    <citation type="journal article" date="2021" name="PeerJ">
        <title>Extensive microbial diversity within the chicken gut microbiome revealed by metagenomics and culture.</title>
        <authorList>
            <person name="Gilroy R."/>
            <person name="Ravi A."/>
            <person name="Getino M."/>
            <person name="Pursley I."/>
            <person name="Horton D.L."/>
            <person name="Alikhan N.F."/>
            <person name="Baker D."/>
            <person name="Gharbi K."/>
            <person name="Hall N."/>
            <person name="Watson M."/>
            <person name="Adriaenssens E.M."/>
            <person name="Foster-Nyarko E."/>
            <person name="Jarju S."/>
            <person name="Secka A."/>
            <person name="Antonio M."/>
            <person name="Oren A."/>
            <person name="Chaudhuri R.R."/>
            <person name="La Ragione R."/>
            <person name="Hildebrand F."/>
            <person name="Pallen M.J."/>
        </authorList>
    </citation>
    <scope>NUCLEOTIDE SEQUENCE</scope>
    <source>
        <strain evidence="1">811</strain>
    </source>
</reference>
<accession>A0A9D1V9I9</accession>
<gene>
    <name evidence="1" type="ORF">H9741_08465</name>
</gene>